<dbReference type="InterPro" id="IPR032727">
    <property type="entry name" value="CLAMP"/>
</dbReference>
<feature type="region of interest" description="Disordered" evidence="1">
    <location>
        <begin position="205"/>
        <end position="230"/>
    </location>
</feature>
<accession>A0A6P6QFG5</accession>
<sequence>MQHTVYTGGLDQYFIEQLFRLPGGEMRHLENIRVSQPPRSRVLLWADLKHSDMGEIEKSNSIPEIERILCRAMLASDVPQPKQRVLLELYTNLVLFCKDQHFNREQTSVLISIIKNVHQFNTETPLNNTDHCLTYCSELLLCHSVRRPPFSIDLFSSEQVTQILSHFINMYMRHYFLYKYIFTPEVQLDIALSYIGIPEDTDIEETAQSESVAGGIRESERETEMDGEVQQSAALEMKATATDSLEQGSSPKSELRTIVQKEVRDEVMRLSAQLQQRLQDSADQLNNAISKLETNIQVKK</sequence>
<reference evidence="3" key="1">
    <citation type="submission" date="2025-08" db="UniProtKB">
        <authorList>
            <consortium name="RefSeq"/>
        </authorList>
    </citation>
    <scope>IDENTIFICATION</scope>
    <source>
        <strain evidence="3">Wakin</strain>
        <tissue evidence="3">Muscle</tissue>
    </source>
</reference>
<dbReference type="Pfam" id="PF14769">
    <property type="entry name" value="CLAMP"/>
    <property type="match status" value="1"/>
</dbReference>
<keyword evidence="2" id="KW-1185">Reference proteome</keyword>
<gene>
    <name evidence="3" type="primary">cfap119</name>
</gene>
<name>A0A6P6QFG5_CARAU</name>
<evidence type="ECO:0000256" key="1">
    <source>
        <dbReference type="SAM" id="MobiDB-lite"/>
    </source>
</evidence>
<protein>
    <submittedName>
        <fullName evidence="3">Cilia- and flagella-associated protein 119</fullName>
    </submittedName>
</protein>
<proteinExistence type="predicted"/>
<dbReference type="KEGG" id="caua:113111476"/>
<evidence type="ECO:0000313" key="2">
    <source>
        <dbReference type="Proteomes" id="UP000515129"/>
    </source>
</evidence>
<dbReference type="CTD" id="90835"/>
<keyword evidence="3" id="KW-0966">Cell projection</keyword>
<organism evidence="2 3">
    <name type="scientific">Carassius auratus</name>
    <name type="common">Goldfish</name>
    <dbReference type="NCBI Taxonomy" id="7957"/>
    <lineage>
        <taxon>Eukaryota</taxon>
        <taxon>Metazoa</taxon>
        <taxon>Chordata</taxon>
        <taxon>Craniata</taxon>
        <taxon>Vertebrata</taxon>
        <taxon>Euteleostomi</taxon>
        <taxon>Actinopterygii</taxon>
        <taxon>Neopterygii</taxon>
        <taxon>Teleostei</taxon>
        <taxon>Ostariophysi</taxon>
        <taxon>Cypriniformes</taxon>
        <taxon>Cyprinidae</taxon>
        <taxon>Cyprininae</taxon>
        <taxon>Carassius</taxon>
    </lineage>
</organism>
<evidence type="ECO:0000313" key="3">
    <source>
        <dbReference type="RefSeq" id="XP_026132021.1"/>
    </source>
</evidence>
<dbReference type="PANTHER" id="PTHR28457">
    <property type="entry name" value="COILED-COIL DOMAIN-CONTAINING PROTEIN 189"/>
    <property type="match status" value="1"/>
</dbReference>
<dbReference type="AlphaFoldDB" id="A0A6P6QFG5"/>
<dbReference type="PANTHER" id="PTHR28457:SF1">
    <property type="entry name" value="CILIA- AND FLAGELLA-ASSOCIATED PROTEIN 119"/>
    <property type="match status" value="1"/>
</dbReference>
<keyword evidence="3" id="KW-0969">Cilium</keyword>
<keyword evidence="3" id="KW-0282">Flagellum</keyword>
<dbReference type="OrthoDB" id="425082at2759"/>
<dbReference type="RefSeq" id="XP_026132021.1">
    <property type="nucleotide sequence ID" value="XM_026276236.1"/>
</dbReference>
<dbReference type="Proteomes" id="UP000515129">
    <property type="component" value="Chromosome 12"/>
</dbReference>